<dbReference type="AlphaFoldDB" id="A0A0N4ZXN9"/>
<accession>A0A0N4ZXN9</accession>
<organism evidence="2 3">
    <name type="scientific">Parastrongyloides trichosuri</name>
    <name type="common">Possum-specific nematode worm</name>
    <dbReference type="NCBI Taxonomy" id="131310"/>
    <lineage>
        <taxon>Eukaryota</taxon>
        <taxon>Metazoa</taxon>
        <taxon>Ecdysozoa</taxon>
        <taxon>Nematoda</taxon>
        <taxon>Chromadorea</taxon>
        <taxon>Rhabditida</taxon>
        <taxon>Tylenchina</taxon>
        <taxon>Panagrolaimomorpha</taxon>
        <taxon>Strongyloidoidea</taxon>
        <taxon>Strongyloididae</taxon>
        <taxon>Parastrongyloides</taxon>
    </lineage>
</organism>
<proteinExistence type="predicted"/>
<name>A0A0N4ZXN9_PARTI</name>
<evidence type="ECO:0000256" key="1">
    <source>
        <dbReference type="SAM" id="MobiDB-lite"/>
    </source>
</evidence>
<evidence type="ECO:0000313" key="2">
    <source>
        <dbReference type="Proteomes" id="UP000038045"/>
    </source>
</evidence>
<sequence>MGLCPPVQADRGVRGQPRQGRGDRRARRRPAGRWGHADHGRGLLGPGPDHVLRPERRRQAGAPDPALQPDQCGAQRHEEAGGTRGAPHRLPAQRNGREDQSATRIEGAHCYSVARFDPDQRLVGADGVLTEAIRRRVIEVLNEARVFRRQQGASVVGHGAVKQAYAAHAADLRVQAAEQQGFVPFGVGVGDHNPTMTIATFDSLCRAVGKDVFALQFQVLRLGQAKAVRDGQVGKGSKLGLAQRHGFDGEGRTGGRRLDGCAAALYRFYVARLAIGGRPVGGADQAVGDAGLGGGVAGVADDVQLGLGPGAVQGPGARDRRHHVKAALGDPAGDVADGVDVLEDPVLAVEEAAVGEVPVLDPGEGHGEVGIGELVRLA</sequence>
<dbReference type="WBParaSite" id="PTRK_0001349200.1">
    <property type="protein sequence ID" value="PTRK_0001349200.1"/>
    <property type="gene ID" value="PTRK_0001349200"/>
</dbReference>
<evidence type="ECO:0000313" key="3">
    <source>
        <dbReference type="WBParaSite" id="PTRK_0001349200.1"/>
    </source>
</evidence>
<keyword evidence="2" id="KW-1185">Reference proteome</keyword>
<feature type="region of interest" description="Disordered" evidence="1">
    <location>
        <begin position="1"/>
        <end position="103"/>
    </location>
</feature>
<reference evidence="3" key="1">
    <citation type="submission" date="2017-02" db="UniProtKB">
        <authorList>
            <consortium name="WormBaseParasite"/>
        </authorList>
    </citation>
    <scope>IDENTIFICATION</scope>
</reference>
<dbReference type="Proteomes" id="UP000038045">
    <property type="component" value="Unplaced"/>
</dbReference>
<protein>
    <submittedName>
        <fullName evidence="3">ELFV_dehydrog_N domain-containing protein</fullName>
    </submittedName>
</protein>